<dbReference type="AlphaFoldDB" id="B9UJ19"/>
<organism evidence="2">
    <name type="scientific">Streptomyces pilosus</name>
    <dbReference type="NCBI Taxonomy" id="28893"/>
    <lineage>
        <taxon>Bacteria</taxon>
        <taxon>Bacillati</taxon>
        <taxon>Actinomycetota</taxon>
        <taxon>Actinomycetes</taxon>
        <taxon>Kitasatosporales</taxon>
        <taxon>Streptomycetaceae</taxon>
        <taxon>Streptomyces</taxon>
    </lineage>
</organism>
<reference evidence="2" key="1">
    <citation type="journal article" date="2009" name="Mol. Biosyst.">
        <title>The biosynthetic gene cluster of zorbamycin, a member of the bleomycin family of antitumor antibiotics, from Streptomyces flavoviridis ATCC 21892.</title>
        <authorList>
            <person name="Galm U."/>
            <person name="Wendt-Pienkowski E."/>
            <person name="Wang L."/>
            <person name="George N.P."/>
            <person name="Oh T.J."/>
            <person name="Yi F."/>
            <person name="Tao M."/>
            <person name="Coughlin J.M."/>
            <person name="Shen B."/>
        </authorList>
    </citation>
    <scope>NUCLEOTIDE SEQUENCE</scope>
</reference>
<dbReference type="InterPro" id="IPR027443">
    <property type="entry name" value="IPNS-like_sf"/>
</dbReference>
<name>B9UJ19_9ACTN</name>
<evidence type="ECO:0000259" key="1">
    <source>
        <dbReference type="Pfam" id="PF05118"/>
    </source>
</evidence>
<dbReference type="SMR" id="B9UJ19"/>
<evidence type="ECO:0000313" key="2">
    <source>
        <dbReference type="EMBL" id="ACG60751.1"/>
    </source>
</evidence>
<dbReference type="Gene3D" id="2.60.120.330">
    <property type="entry name" value="B-lactam Antibiotic, Isopenicillin N Synthase, Chain"/>
    <property type="match status" value="1"/>
</dbReference>
<dbReference type="PANTHER" id="PTHR12366:SF29">
    <property type="entry name" value="ASPARTYL BETA-HYDROXYLASE, ISOFORM L"/>
    <property type="match status" value="1"/>
</dbReference>
<dbReference type="PANTHER" id="PTHR12366">
    <property type="entry name" value="ASPARTYL/ASPARAGINYL BETA-HYDROXYLASE"/>
    <property type="match status" value="1"/>
</dbReference>
<dbReference type="InterPro" id="IPR039038">
    <property type="entry name" value="ASPH"/>
</dbReference>
<accession>B9UJ19</accession>
<dbReference type="Pfam" id="PF05118">
    <property type="entry name" value="Asp_Arg_Hydrox"/>
    <property type="match status" value="1"/>
</dbReference>
<protein>
    <submittedName>
        <fullName evidence="2">Alpha-ketoglutarate-dependent hydroxylase</fullName>
    </submittedName>
</protein>
<dbReference type="GO" id="GO:0062101">
    <property type="term" value="F:peptidyl-aspartic acid 3-dioxygenase activity"/>
    <property type="evidence" value="ECO:0007669"/>
    <property type="project" value="InterPro"/>
</dbReference>
<dbReference type="InterPro" id="IPR007803">
    <property type="entry name" value="Asp/Arg/Pro-Hydrxlase"/>
</dbReference>
<dbReference type="SUPFAM" id="SSF51197">
    <property type="entry name" value="Clavaminate synthase-like"/>
    <property type="match status" value="1"/>
</dbReference>
<sequence length="314" mass="35405">MAGTARPHHREQVRRRYADLIDVLLAEGEPQAAADCARLAVEQGVWRDPLQRPVHYLPSLGPVPVHDPADFWFVPYLEENSRLIRAELERVLGADDNGFLPVEEPLLGTGDWKQVTFYEGGQRFDDACERFPVTAGIIEAIPEATLAGPGVVTLSRLQPGSHIVPHCGASNARLRVHLGLHVPQGPRMRVGDRTLHWREGSCLVFDDSFEHEVWHTGDTPRVVLLMDVWHPRLDPAVQRLITEDRGSLATRVRDFMRAQGITRVEDTGDAILLHPDERVETLVRRHMRQADTRVIDLHDEQTVRQEPDGPDHDG</sequence>
<proteinExistence type="predicted"/>
<feature type="domain" description="Aspartyl/asparaginy/proline hydroxylase" evidence="1">
    <location>
        <begin position="78"/>
        <end position="231"/>
    </location>
</feature>
<dbReference type="EMBL" id="EU670723">
    <property type="protein sequence ID" value="ACG60751.1"/>
    <property type="molecule type" value="Genomic_DNA"/>
</dbReference>